<keyword evidence="1" id="KW-0812">Transmembrane</keyword>
<accession>A0A183G4I1</accession>
<feature type="transmembrane region" description="Helical" evidence="1">
    <location>
        <begin position="20"/>
        <end position="43"/>
    </location>
</feature>
<sequence>MATNEVCEDDGHLTVDAVRLVLIIGMGTTVCIIGIVLNTLLLMSFSRLEYRSTNLLYLFLLAFFDIFVEICFMN</sequence>
<protein>
    <submittedName>
        <fullName evidence="4">G_PROTEIN_RECEP_F1_2 domain-containing protein</fullName>
    </submittedName>
</protein>
<name>A0A183G4I1_HELPZ</name>
<dbReference type="Proteomes" id="UP000050761">
    <property type="component" value="Unassembled WGS sequence"/>
</dbReference>
<gene>
    <name evidence="2" type="ORF">HPBE_LOCUS16430</name>
</gene>
<proteinExistence type="predicted"/>
<dbReference type="EMBL" id="UZAH01029415">
    <property type="protein sequence ID" value="VDP05922.1"/>
    <property type="molecule type" value="Genomic_DNA"/>
</dbReference>
<dbReference type="PANTHER" id="PTHR46709">
    <property type="entry name" value="PROTEIN CBG23488-RELATED"/>
    <property type="match status" value="1"/>
</dbReference>
<accession>A0A3P7ZYU3</accession>
<keyword evidence="1" id="KW-1133">Transmembrane helix</keyword>
<evidence type="ECO:0000256" key="1">
    <source>
        <dbReference type="SAM" id="Phobius"/>
    </source>
</evidence>
<evidence type="ECO:0000313" key="3">
    <source>
        <dbReference type="Proteomes" id="UP000050761"/>
    </source>
</evidence>
<evidence type="ECO:0000313" key="2">
    <source>
        <dbReference type="EMBL" id="VDP05922.1"/>
    </source>
</evidence>
<organism evidence="3 4">
    <name type="scientific">Heligmosomoides polygyrus</name>
    <name type="common">Parasitic roundworm</name>
    <dbReference type="NCBI Taxonomy" id="6339"/>
    <lineage>
        <taxon>Eukaryota</taxon>
        <taxon>Metazoa</taxon>
        <taxon>Ecdysozoa</taxon>
        <taxon>Nematoda</taxon>
        <taxon>Chromadorea</taxon>
        <taxon>Rhabditida</taxon>
        <taxon>Rhabditina</taxon>
        <taxon>Rhabditomorpha</taxon>
        <taxon>Strongyloidea</taxon>
        <taxon>Heligmosomidae</taxon>
        <taxon>Heligmosomoides</taxon>
    </lineage>
</organism>
<keyword evidence="3" id="KW-1185">Reference proteome</keyword>
<dbReference type="PANTHER" id="PTHR46709:SF1">
    <property type="entry name" value="G-PROTEIN COUPLED RECEPTORS FAMILY 1 PROFILE DOMAIN-CONTAINING PROTEIN"/>
    <property type="match status" value="1"/>
</dbReference>
<keyword evidence="1" id="KW-0472">Membrane</keyword>
<evidence type="ECO:0000313" key="4">
    <source>
        <dbReference type="WBParaSite" id="HPBE_0001643101-mRNA-1"/>
    </source>
</evidence>
<reference evidence="4" key="2">
    <citation type="submission" date="2019-09" db="UniProtKB">
        <authorList>
            <consortium name="WormBaseParasite"/>
        </authorList>
    </citation>
    <scope>IDENTIFICATION</scope>
</reference>
<dbReference type="WBParaSite" id="HPBE_0001643101-mRNA-1">
    <property type="protein sequence ID" value="HPBE_0001643101-mRNA-1"/>
    <property type="gene ID" value="HPBE_0001643101"/>
</dbReference>
<dbReference type="OrthoDB" id="5850597at2759"/>
<feature type="transmembrane region" description="Helical" evidence="1">
    <location>
        <begin position="55"/>
        <end position="73"/>
    </location>
</feature>
<reference evidence="2 3" key="1">
    <citation type="submission" date="2018-11" db="EMBL/GenBank/DDBJ databases">
        <authorList>
            <consortium name="Pathogen Informatics"/>
        </authorList>
    </citation>
    <scope>NUCLEOTIDE SEQUENCE [LARGE SCALE GENOMIC DNA]</scope>
</reference>
<dbReference type="AlphaFoldDB" id="A0A183G4I1"/>